<comment type="caution">
    <text evidence="1">The sequence shown here is derived from an EMBL/GenBank/DDBJ whole genome shotgun (WGS) entry which is preliminary data.</text>
</comment>
<evidence type="ECO:0000313" key="1">
    <source>
        <dbReference type="EMBL" id="KAG7045333.1"/>
    </source>
</evidence>
<evidence type="ECO:0000313" key="2">
    <source>
        <dbReference type="Proteomes" id="UP000699042"/>
    </source>
</evidence>
<protein>
    <submittedName>
        <fullName evidence="1">Uncharacterized protein</fullName>
    </submittedName>
</protein>
<sequence>MYTCDNGSGTRTSKGV</sequence>
<dbReference type="EMBL" id="JAESDN010000009">
    <property type="protein sequence ID" value="KAG7045333.1"/>
    <property type="molecule type" value="Genomic_DNA"/>
</dbReference>
<keyword evidence="2" id="KW-1185">Reference proteome</keyword>
<dbReference type="Proteomes" id="UP000699042">
    <property type="component" value="Unassembled WGS sequence"/>
</dbReference>
<name>A0A9P7R179_9PEZI</name>
<proteinExistence type="predicted"/>
<accession>A0A9P7R179</accession>
<organism evidence="1 2">
    <name type="scientific">Colletotrichum scovillei</name>
    <dbReference type="NCBI Taxonomy" id="1209932"/>
    <lineage>
        <taxon>Eukaryota</taxon>
        <taxon>Fungi</taxon>
        <taxon>Dikarya</taxon>
        <taxon>Ascomycota</taxon>
        <taxon>Pezizomycotina</taxon>
        <taxon>Sordariomycetes</taxon>
        <taxon>Hypocreomycetidae</taxon>
        <taxon>Glomerellales</taxon>
        <taxon>Glomerellaceae</taxon>
        <taxon>Colletotrichum</taxon>
        <taxon>Colletotrichum acutatum species complex</taxon>
    </lineage>
</organism>
<reference evidence="1" key="1">
    <citation type="submission" date="2021-05" db="EMBL/GenBank/DDBJ databases">
        <title>Comparative genomics of three Colletotrichum scovillei strains and genetic complementation revealed genes involved fungal growth and virulence on chili pepper.</title>
        <authorList>
            <person name="Hsieh D.-K."/>
            <person name="Chuang S.-C."/>
            <person name="Chen C.-Y."/>
            <person name="Chao Y.-T."/>
            <person name="Lu M.-Y.J."/>
            <person name="Lee M.-H."/>
            <person name="Shih M.-C."/>
        </authorList>
    </citation>
    <scope>NUCLEOTIDE SEQUENCE</scope>
    <source>
        <strain evidence="1">Coll-153</strain>
    </source>
</reference>
<gene>
    <name evidence="1" type="ORF">JMJ77_009416</name>
</gene>
<dbReference type="AlphaFoldDB" id="A0A9P7R179"/>